<evidence type="ECO:0000313" key="1">
    <source>
        <dbReference type="EMBL" id="GLG87641.1"/>
    </source>
</evidence>
<proteinExistence type="predicted"/>
<dbReference type="RefSeq" id="WP_242856285.1">
    <property type="nucleotide sequence ID" value="NZ_BSCI01000013.1"/>
</dbReference>
<dbReference type="AlphaFoldDB" id="A0AA37VBH7"/>
<sequence length="49" mass="5710">MEKKGFLEAVRILLSEKNMLFESLREKLKSYPELNSMLYSLLFTGKAIV</sequence>
<reference evidence="1" key="2">
    <citation type="submission" date="2022-11" db="EMBL/GenBank/DDBJ databases">
        <title>Draft genome sequence of Coprococcus comes strain 31264.</title>
        <authorList>
            <person name="Hisatomi A."/>
            <person name="Ohkuma M."/>
            <person name="Sakamoto M."/>
        </authorList>
    </citation>
    <scope>NUCLEOTIDE SEQUENCE</scope>
    <source>
        <strain evidence="1">JCM 31264</strain>
    </source>
</reference>
<evidence type="ECO:0000313" key="2">
    <source>
        <dbReference type="Proteomes" id="UP001145109"/>
    </source>
</evidence>
<protein>
    <submittedName>
        <fullName evidence="1">Uncharacterized protein</fullName>
    </submittedName>
</protein>
<comment type="caution">
    <text evidence="1">The sequence shown here is derived from an EMBL/GenBank/DDBJ whole genome shotgun (WGS) entry which is preliminary data.</text>
</comment>
<dbReference type="EMBL" id="BSCI01000013">
    <property type="protein sequence ID" value="GLG87641.1"/>
    <property type="molecule type" value="Genomic_DNA"/>
</dbReference>
<dbReference type="Proteomes" id="UP001145109">
    <property type="component" value="Unassembled WGS sequence"/>
</dbReference>
<accession>A0AA37VBH7</accession>
<organism evidence="1 2">
    <name type="scientific">Coprococcus comes</name>
    <dbReference type="NCBI Taxonomy" id="410072"/>
    <lineage>
        <taxon>Bacteria</taxon>
        <taxon>Bacillati</taxon>
        <taxon>Bacillota</taxon>
        <taxon>Clostridia</taxon>
        <taxon>Lachnospirales</taxon>
        <taxon>Lachnospiraceae</taxon>
        <taxon>Coprococcus</taxon>
    </lineage>
</organism>
<reference evidence="1" key="1">
    <citation type="submission" date="2022-09" db="EMBL/GenBank/DDBJ databases">
        <title>Draft genome sequence of Coprococcus comes strain 31264.</title>
        <authorList>
            <person name="Atsushi H."/>
            <person name="Moriya O."/>
            <person name="Mitsuo S."/>
        </authorList>
    </citation>
    <scope>NUCLEOTIDE SEQUENCE</scope>
    <source>
        <strain evidence="1">JCM 31264</strain>
    </source>
</reference>
<gene>
    <name evidence="1" type="ORF">comes_21870</name>
</gene>
<name>A0AA37VBH7_9FIRM</name>